<reference evidence="1 2" key="1">
    <citation type="submission" date="2016-11" db="EMBL/GenBank/DDBJ databases">
        <authorList>
            <person name="Jaros S."/>
            <person name="Januszkiewicz K."/>
            <person name="Wedrychowicz H."/>
        </authorList>
    </citation>
    <scope>NUCLEOTIDE SEQUENCE [LARGE SCALE GENOMIC DNA]</scope>
    <source>
        <strain evidence="1 2">KHT3</strain>
    </source>
</reference>
<dbReference type="Proteomes" id="UP000184130">
    <property type="component" value="Unassembled WGS sequence"/>
</dbReference>
<evidence type="ECO:0000313" key="1">
    <source>
        <dbReference type="EMBL" id="SHK33044.1"/>
    </source>
</evidence>
<name>A0A1M6RKS7_XYLRU</name>
<sequence>MPIDSNLDTAEISLWQERVIKSEDIFYGDQSVCVFKDCYIYPDSTCIIDANYLVNNTDTCFFFLIAWKDAKQYSWDEIRNRKLYHRMIVTRDIEGRYDRNIVVAKK</sequence>
<evidence type="ECO:0000313" key="2">
    <source>
        <dbReference type="Proteomes" id="UP000184130"/>
    </source>
</evidence>
<accession>A0A1M6RKS7</accession>
<dbReference type="AlphaFoldDB" id="A0A1M6RKS7"/>
<organism evidence="1 2">
    <name type="scientific">Xylanibacter ruminicola</name>
    <name type="common">Prevotella ruminicola</name>
    <dbReference type="NCBI Taxonomy" id="839"/>
    <lineage>
        <taxon>Bacteria</taxon>
        <taxon>Pseudomonadati</taxon>
        <taxon>Bacteroidota</taxon>
        <taxon>Bacteroidia</taxon>
        <taxon>Bacteroidales</taxon>
        <taxon>Prevotellaceae</taxon>
        <taxon>Xylanibacter</taxon>
    </lineage>
</organism>
<protein>
    <submittedName>
        <fullName evidence="1">Uncharacterized protein</fullName>
    </submittedName>
</protein>
<dbReference type="EMBL" id="FRBD01000002">
    <property type="protein sequence ID" value="SHK33044.1"/>
    <property type="molecule type" value="Genomic_DNA"/>
</dbReference>
<gene>
    <name evidence="1" type="ORF">SAMN05216463_1022</name>
</gene>
<proteinExistence type="predicted"/>